<gene>
    <name evidence="2" type="ORF">T10_10163</name>
    <name evidence="1" type="ORF">T10_9316</name>
</gene>
<dbReference type="AlphaFoldDB" id="A0A0V1M0T5"/>
<keyword evidence="3" id="KW-1185">Reference proteome</keyword>
<comment type="caution">
    <text evidence="2">The sequence shown here is derived from an EMBL/GenBank/DDBJ whole genome shotgun (WGS) entry which is preliminary data.</text>
</comment>
<reference evidence="2 3" key="1">
    <citation type="submission" date="2015-01" db="EMBL/GenBank/DDBJ databases">
        <title>Evolution of Trichinella species and genotypes.</title>
        <authorList>
            <person name="Korhonen P.K."/>
            <person name="Edoardo P."/>
            <person name="Giuseppe L.R."/>
            <person name="Gasser R.B."/>
        </authorList>
    </citation>
    <scope>NUCLEOTIDE SEQUENCE [LARGE SCALE GENOMIC DNA]</scope>
    <source>
        <strain evidence="2">ISS1980</strain>
    </source>
</reference>
<dbReference type="EMBL" id="JYDO01000405">
    <property type="protein sequence ID" value="KRZ65316.1"/>
    <property type="molecule type" value="Genomic_DNA"/>
</dbReference>
<evidence type="ECO:0000313" key="3">
    <source>
        <dbReference type="Proteomes" id="UP000054843"/>
    </source>
</evidence>
<accession>A0A0V1M0T5</accession>
<name>A0A0V1M0T5_9BILA</name>
<sequence>MLKKNKYMYKHISRKQYVEIVQKTSSFIIHYLIAQFSSFVHNNLIISRRCFYRESQVTHSSDDFSYPKTKQSKRVGIAVQYAKVVVEDDVITFKKGITEINVKEMHVASSQPNYSVVPFALDTDHNG</sequence>
<protein>
    <submittedName>
        <fullName evidence="2">Uncharacterized protein</fullName>
    </submittedName>
</protein>
<proteinExistence type="predicted"/>
<evidence type="ECO:0000313" key="2">
    <source>
        <dbReference type="EMBL" id="KRZ65336.1"/>
    </source>
</evidence>
<dbReference type="Proteomes" id="UP000054843">
    <property type="component" value="Unassembled WGS sequence"/>
</dbReference>
<organism evidence="2 3">
    <name type="scientific">Trichinella papuae</name>
    <dbReference type="NCBI Taxonomy" id="268474"/>
    <lineage>
        <taxon>Eukaryota</taxon>
        <taxon>Metazoa</taxon>
        <taxon>Ecdysozoa</taxon>
        <taxon>Nematoda</taxon>
        <taxon>Enoplea</taxon>
        <taxon>Dorylaimia</taxon>
        <taxon>Trichinellida</taxon>
        <taxon>Trichinellidae</taxon>
        <taxon>Trichinella</taxon>
    </lineage>
</organism>
<dbReference type="EMBL" id="JYDO01000397">
    <property type="protein sequence ID" value="KRZ65336.1"/>
    <property type="molecule type" value="Genomic_DNA"/>
</dbReference>
<evidence type="ECO:0000313" key="1">
    <source>
        <dbReference type="EMBL" id="KRZ65316.1"/>
    </source>
</evidence>